<feature type="compositionally biased region" description="Basic and acidic residues" evidence="1">
    <location>
        <begin position="393"/>
        <end position="405"/>
    </location>
</feature>
<dbReference type="STRING" id="39966.A0A369JUE3"/>
<evidence type="ECO:0000313" key="3">
    <source>
        <dbReference type="Proteomes" id="UP000076154"/>
    </source>
</evidence>
<feature type="compositionally biased region" description="Basic residues" evidence="1">
    <location>
        <begin position="630"/>
        <end position="642"/>
    </location>
</feature>
<dbReference type="Proteomes" id="UP000076154">
    <property type="component" value="Unassembled WGS sequence"/>
</dbReference>
<feature type="compositionally biased region" description="Basic residues" evidence="1">
    <location>
        <begin position="482"/>
        <end position="506"/>
    </location>
</feature>
<evidence type="ECO:0000256" key="1">
    <source>
        <dbReference type="SAM" id="MobiDB-lite"/>
    </source>
</evidence>
<protein>
    <submittedName>
        <fullName evidence="2">Uncharacterized protein</fullName>
    </submittedName>
</protein>
<feature type="region of interest" description="Disordered" evidence="1">
    <location>
        <begin position="393"/>
        <end position="426"/>
    </location>
</feature>
<sequence>MISGLPSHSGERQIHIKNGSNGIAKKSNFFSEARTQFHSASIPAPKSPLGRMGLDQAHNETATLYDATARTSIHHAGNKGERQTQRPALQYTAEVNGKYSPNNEGEAIPALAEVTMMPIGERTRSSSLDHETPSNNEAVTFTLSGEPTEHSYPGSSPDAAKVTISPSASIPGSGLSETTVATLLHATDHSPASTSLLSGSGRDLTSSLLTMQPSEGNLRVQSPPPTQESMLRDAILPLVLKNAQLRPNYDTLHPEKIYDDVREALTDEVCHSFAEKVRAIQQQLQAIKSEGGFTDYQPVDRSLADDTGINDTSSSSANGFISGKTLPAMTRSHSAVVPWSSYADGNSAAIPTPPVSAPLSDPPKAPRAMRLREQNGRGSTIENSLQNESLIWKSKDSEIDSEGTRGRSGWPVDTNAVETPNSSQTTNRALELSVLRTGLALDPYAIAIPMDPAFFATPPSSAKEDNKRATSPSHSRYSNRSVSRKARSPPRRHSQSPRPSSFRRRSPSPGPSSFHRRSYSRPPPISETIRRGSFSRRPISPQSHFRSPSRSPLPARRHRSPPRRSRSPPFRRHPRSPSPGPHLPPDRHYRSPPYRRHSPPRYHSPPGYRSPPSSRRRLITPPDRPYSTRYHPRSPSPRRRSPVYHPPVSIRGSGSSPDFKRKTRSPDAHPQTQNMASSLHIERNRVQTLTSSVPRSPDHVNLPKPPSTSLGPEHHDPSAPVIMPNDAPPRLPHSPPAIKSEPGPEYDLSNLHVPESPEVSNPCHSVPGLWFVKMGHEHPYVSECIFDVDRITAEKWNIPSSSINPPDLFLEHGAKISLQLLCLPTELVQAVYDSSLRSGTAEEIAGTFSGIKSEWPPQGNLLIQVNSAKSWGRTWLPRHLNPPEPPLDLTEYIREGQNVVRFIQLASLVDKVFVLLAMPILESPAGQQPADAGDKICWVVEFDPSQESQSSLNIPPATIEVMQ</sequence>
<name>A0A369JUE3_HYPMA</name>
<feature type="region of interest" description="Disordered" evidence="1">
    <location>
        <begin position="458"/>
        <end position="743"/>
    </location>
</feature>
<feature type="compositionally biased region" description="Polar residues" evidence="1">
    <location>
        <begin position="416"/>
        <end position="426"/>
    </location>
</feature>
<feature type="compositionally biased region" description="Basic residues" evidence="1">
    <location>
        <begin position="555"/>
        <end position="575"/>
    </location>
</feature>
<feature type="compositionally biased region" description="Pro residues" evidence="1">
    <location>
        <begin position="726"/>
        <end position="735"/>
    </location>
</feature>
<dbReference type="AlphaFoldDB" id="A0A369JUE3"/>
<keyword evidence="3" id="KW-1185">Reference proteome</keyword>
<proteinExistence type="predicted"/>
<gene>
    <name evidence="2" type="ORF">Hypma_006749</name>
</gene>
<feature type="compositionally biased region" description="Basic and acidic residues" evidence="1">
    <location>
        <begin position="658"/>
        <end position="667"/>
    </location>
</feature>
<dbReference type="InParanoid" id="A0A369JUE3"/>
<evidence type="ECO:0000313" key="2">
    <source>
        <dbReference type="EMBL" id="RDB25949.1"/>
    </source>
</evidence>
<dbReference type="EMBL" id="LUEZ02000040">
    <property type="protein sequence ID" value="RDB25949.1"/>
    <property type="molecule type" value="Genomic_DNA"/>
</dbReference>
<comment type="caution">
    <text evidence="2">The sequence shown here is derived from an EMBL/GenBank/DDBJ whole genome shotgun (WGS) entry which is preliminary data.</text>
</comment>
<reference evidence="2" key="1">
    <citation type="submission" date="2018-04" db="EMBL/GenBank/DDBJ databases">
        <title>Whole genome sequencing of Hypsizygus marmoreus.</title>
        <authorList>
            <person name="Choi I.-G."/>
            <person name="Min B."/>
            <person name="Kim J.-G."/>
            <person name="Kim S."/>
            <person name="Oh Y.-L."/>
            <person name="Kong W.-S."/>
            <person name="Park H."/>
            <person name="Jeong J."/>
            <person name="Song E.-S."/>
        </authorList>
    </citation>
    <scope>NUCLEOTIDE SEQUENCE [LARGE SCALE GENOMIC DNA]</scope>
    <source>
        <strain evidence="2">51987-8</strain>
    </source>
</reference>
<feature type="compositionally biased region" description="Low complexity" evidence="1">
    <location>
        <begin position="604"/>
        <end position="613"/>
    </location>
</feature>
<feature type="compositionally biased region" description="Polar residues" evidence="1">
    <location>
        <begin position="469"/>
        <end position="481"/>
    </location>
</feature>
<dbReference type="OrthoDB" id="432299at2759"/>
<organism evidence="2 3">
    <name type="scientific">Hypsizygus marmoreus</name>
    <name type="common">White beech mushroom</name>
    <name type="synonym">Agaricus marmoreus</name>
    <dbReference type="NCBI Taxonomy" id="39966"/>
    <lineage>
        <taxon>Eukaryota</taxon>
        <taxon>Fungi</taxon>
        <taxon>Dikarya</taxon>
        <taxon>Basidiomycota</taxon>
        <taxon>Agaricomycotina</taxon>
        <taxon>Agaricomycetes</taxon>
        <taxon>Agaricomycetidae</taxon>
        <taxon>Agaricales</taxon>
        <taxon>Tricholomatineae</taxon>
        <taxon>Lyophyllaceae</taxon>
        <taxon>Hypsizygus</taxon>
    </lineage>
</organism>
<accession>A0A369JUE3</accession>